<evidence type="ECO:0000256" key="3">
    <source>
        <dbReference type="PIRSR" id="PIRSR640198-2"/>
    </source>
</evidence>
<feature type="binding site" evidence="1">
    <location>
        <position position="48"/>
    </location>
    <ligand>
        <name>ATP</name>
        <dbReference type="ChEBI" id="CHEBI:30616"/>
    </ligand>
</feature>
<feature type="binding site" evidence="1">
    <location>
        <begin position="187"/>
        <end position="193"/>
    </location>
    <ligand>
        <name>ATP</name>
        <dbReference type="ChEBI" id="CHEBI:30616"/>
    </ligand>
</feature>
<evidence type="ECO:0000256" key="2">
    <source>
        <dbReference type="PIRSR" id="PIRSR640198-1"/>
    </source>
</evidence>
<proteinExistence type="predicted"/>
<evidence type="ECO:0000313" key="6">
    <source>
        <dbReference type="Proteomes" id="UP000586827"/>
    </source>
</evidence>
<dbReference type="PANTHER" id="PTHR13504">
    <property type="entry name" value="FIDO DOMAIN-CONTAINING PROTEIN DDB_G0283145"/>
    <property type="match status" value="1"/>
</dbReference>
<feature type="binding site" evidence="3">
    <location>
        <begin position="186"/>
        <end position="193"/>
    </location>
    <ligand>
        <name>ATP</name>
        <dbReference type="ChEBI" id="CHEBI:30616"/>
    </ligand>
</feature>
<evidence type="ECO:0000256" key="1">
    <source>
        <dbReference type="PIRSR" id="PIRSR038925-1"/>
    </source>
</evidence>
<dbReference type="InterPro" id="IPR003812">
    <property type="entry name" value="Fido"/>
</dbReference>
<dbReference type="Pfam" id="PF13784">
    <property type="entry name" value="Fic_N"/>
    <property type="match status" value="1"/>
</dbReference>
<dbReference type="SUPFAM" id="SSF140931">
    <property type="entry name" value="Fic-like"/>
    <property type="match status" value="1"/>
</dbReference>
<keyword evidence="1" id="KW-0067">ATP-binding</keyword>
<dbReference type="InterPro" id="IPR040198">
    <property type="entry name" value="Fido_containing"/>
</dbReference>
<dbReference type="PROSITE" id="PS51459">
    <property type="entry name" value="FIDO"/>
    <property type="match status" value="1"/>
</dbReference>
<comment type="caution">
    <text evidence="5">The sequence shown here is derived from an EMBL/GenBank/DDBJ whole genome shotgun (WGS) entry which is preliminary data.</text>
</comment>
<reference evidence="5 6" key="1">
    <citation type="submission" date="2020-05" db="EMBL/GenBank/DDBJ databases">
        <title>MicrobeNet Type strains.</title>
        <authorList>
            <person name="Nicholson A.C."/>
        </authorList>
    </citation>
    <scope>NUCLEOTIDE SEQUENCE [LARGE SCALE GENOMIC DNA]</scope>
    <source>
        <strain evidence="5 6">JCM 3224</strain>
    </source>
</reference>
<evidence type="ECO:0000313" key="5">
    <source>
        <dbReference type="EMBL" id="NNH72469.1"/>
    </source>
</evidence>
<feature type="binding site" evidence="1">
    <location>
        <position position="224"/>
    </location>
    <ligand>
        <name>ATP</name>
        <dbReference type="ChEBI" id="CHEBI:30616"/>
    </ligand>
</feature>
<dbReference type="InterPro" id="IPR036597">
    <property type="entry name" value="Fido-like_dom_sf"/>
</dbReference>
<dbReference type="PIRSF" id="PIRSF038925">
    <property type="entry name" value="AMP-prot_trans"/>
    <property type="match status" value="1"/>
</dbReference>
<protein>
    <submittedName>
        <fullName evidence="5">Fic family protein</fullName>
    </submittedName>
</protein>
<feature type="binding site" evidence="1">
    <location>
        <position position="182"/>
    </location>
    <ligand>
        <name>ATP</name>
        <dbReference type="ChEBI" id="CHEBI:30616"/>
    </ligand>
</feature>
<feature type="active site" evidence="2">
    <location>
        <position position="182"/>
    </location>
</feature>
<sequence length="349" mass="38961">MSPAAVNAVTRAGMAIARLDEAVALLPRPEIIVRPIIRREARSTSALEGTYASFEEVLEADFLEDRQMSHEQREIRNYVEATEYAVQHIAQRRIGRSFLGELQRIIVHGTSGDTDDAGDIRPHQVAIGAHRRPIEEARFVPCPPGDQLASGMDAWENWVADHTRMPIVAAMALAHYQFETLHPFGDGNGRLGRLIAILQTMRARELRWAALNVAPYFERRRSEYQDQLLGLTVTGDWNVWIRFFADGVEAQAREGLGAIRELLRIREELVTQVRASGRKGSAVEIAELLIGYPVIDVKTAAMLTGVTFTAANTTVGNLVDDGLLRETSGKQRNRLFVCDRVLTVLLRSE</sequence>
<keyword evidence="6" id="KW-1185">Reference proteome</keyword>
<name>A0A849CBZ6_9NOCA</name>
<feature type="domain" description="Fido" evidence="4">
    <location>
        <begin position="94"/>
        <end position="246"/>
    </location>
</feature>
<evidence type="ECO:0000259" key="4">
    <source>
        <dbReference type="PROSITE" id="PS51459"/>
    </source>
</evidence>
<dbReference type="Proteomes" id="UP000586827">
    <property type="component" value="Unassembled WGS sequence"/>
</dbReference>
<dbReference type="Gene3D" id="1.10.3290.10">
    <property type="entry name" value="Fido-like domain"/>
    <property type="match status" value="1"/>
</dbReference>
<dbReference type="EMBL" id="JABELX010000007">
    <property type="protein sequence ID" value="NNH72469.1"/>
    <property type="molecule type" value="Genomic_DNA"/>
</dbReference>
<dbReference type="AlphaFoldDB" id="A0A849CBZ6"/>
<accession>A0A849CBZ6</accession>
<organism evidence="5 6">
    <name type="scientific">Nocardia uniformis</name>
    <dbReference type="NCBI Taxonomy" id="53432"/>
    <lineage>
        <taxon>Bacteria</taxon>
        <taxon>Bacillati</taxon>
        <taxon>Actinomycetota</taxon>
        <taxon>Actinomycetes</taxon>
        <taxon>Mycobacteriales</taxon>
        <taxon>Nocardiaceae</taxon>
        <taxon>Nocardia</taxon>
    </lineage>
</organism>
<dbReference type="InterPro" id="IPR026287">
    <property type="entry name" value="SoFic-like"/>
</dbReference>
<dbReference type="Pfam" id="PF02661">
    <property type="entry name" value="Fic"/>
    <property type="match status" value="1"/>
</dbReference>
<gene>
    <name evidence="5" type="ORF">HLB23_21850</name>
</gene>
<keyword evidence="1" id="KW-0547">Nucleotide-binding</keyword>
<dbReference type="PANTHER" id="PTHR13504:SF38">
    <property type="entry name" value="FIDO DOMAIN-CONTAINING PROTEIN"/>
    <property type="match status" value="1"/>
</dbReference>
<dbReference type="InterPro" id="IPR025758">
    <property type="entry name" value="Fic/DOC_N"/>
</dbReference>
<dbReference type="GO" id="GO:0005524">
    <property type="term" value="F:ATP binding"/>
    <property type="evidence" value="ECO:0007669"/>
    <property type="project" value="UniProtKB-KW"/>
</dbReference>